<protein>
    <submittedName>
        <fullName evidence="2">Uncharacterized protein</fullName>
    </submittedName>
</protein>
<proteinExistence type="predicted"/>
<sequence>DAVYKLPRSNLCKEETDGVYGAWTLWPGTKKNICLDSTYYTGRIEIDLQPGSEHISKIGNQAFSIAYGTKINCVKTGSGGSYVATGPGDSIIYTGQGSTSYFATVLQLLFPYSTKYLPVNAVVVHHKAKEITWVGFNPFRDILRFDEELTRSISKGQVYFTYKKPVLGSSVTVTLHKKEPITIILPGVQDEKITQCLFTAEGIDCRSINLPFLFTFSAAIIMGFLRGMVEYLDPSPKGWEISAAFVR</sequence>
<gene>
    <name evidence="2" type="ORF">S06H3_52595</name>
</gene>
<name>X1P3X4_9ZZZZ</name>
<accession>X1P3X4</accession>
<reference evidence="2" key="1">
    <citation type="journal article" date="2014" name="Front. Microbiol.">
        <title>High frequency of phylogenetically diverse reductive dehalogenase-homologous genes in deep subseafloor sedimentary metagenomes.</title>
        <authorList>
            <person name="Kawai M."/>
            <person name="Futagami T."/>
            <person name="Toyoda A."/>
            <person name="Takaki Y."/>
            <person name="Nishi S."/>
            <person name="Hori S."/>
            <person name="Arai W."/>
            <person name="Tsubouchi T."/>
            <person name="Morono Y."/>
            <person name="Uchiyama I."/>
            <person name="Ito T."/>
            <person name="Fujiyama A."/>
            <person name="Inagaki F."/>
            <person name="Takami H."/>
        </authorList>
    </citation>
    <scope>NUCLEOTIDE SEQUENCE</scope>
    <source>
        <strain evidence="2">Expedition CK06-06</strain>
    </source>
</reference>
<evidence type="ECO:0000256" key="1">
    <source>
        <dbReference type="SAM" id="Phobius"/>
    </source>
</evidence>
<dbReference type="EMBL" id="BARV01033464">
    <property type="protein sequence ID" value="GAI50548.1"/>
    <property type="molecule type" value="Genomic_DNA"/>
</dbReference>
<evidence type="ECO:0000313" key="2">
    <source>
        <dbReference type="EMBL" id="GAI50548.1"/>
    </source>
</evidence>
<keyword evidence="1" id="KW-1133">Transmembrane helix</keyword>
<feature type="non-terminal residue" evidence="2">
    <location>
        <position position="247"/>
    </location>
</feature>
<feature type="non-terminal residue" evidence="2">
    <location>
        <position position="1"/>
    </location>
</feature>
<comment type="caution">
    <text evidence="2">The sequence shown here is derived from an EMBL/GenBank/DDBJ whole genome shotgun (WGS) entry which is preliminary data.</text>
</comment>
<keyword evidence="1" id="KW-0812">Transmembrane</keyword>
<dbReference type="AlphaFoldDB" id="X1P3X4"/>
<organism evidence="2">
    <name type="scientific">marine sediment metagenome</name>
    <dbReference type="NCBI Taxonomy" id="412755"/>
    <lineage>
        <taxon>unclassified sequences</taxon>
        <taxon>metagenomes</taxon>
        <taxon>ecological metagenomes</taxon>
    </lineage>
</organism>
<feature type="transmembrane region" description="Helical" evidence="1">
    <location>
        <begin position="210"/>
        <end position="229"/>
    </location>
</feature>
<keyword evidence="1" id="KW-0472">Membrane</keyword>